<feature type="region of interest" description="Disordered" evidence="1">
    <location>
        <begin position="1"/>
        <end position="26"/>
    </location>
</feature>
<feature type="compositionally biased region" description="Polar residues" evidence="1">
    <location>
        <begin position="14"/>
        <end position="26"/>
    </location>
</feature>
<reference evidence="2 3" key="1">
    <citation type="submission" date="2022-09" db="EMBL/GenBank/DDBJ databases">
        <authorList>
            <person name="Palmer J.M."/>
        </authorList>
    </citation>
    <scope>NUCLEOTIDE SEQUENCE [LARGE SCALE GENOMIC DNA]</scope>
    <source>
        <strain evidence="2 3">DSM 7382</strain>
    </source>
</reference>
<dbReference type="Proteomes" id="UP001385951">
    <property type="component" value="Unassembled WGS sequence"/>
</dbReference>
<name>A0AAW0G7G4_9APHY</name>
<proteinExistence type="predicted"/>
<evidence type="ECO:0000313" key="2">
    <source>
        <dbReference type="EMBL" id="KAK7686229.1"/>
    </source>
</evidence>
<keyword evidence="3" id="KW-1185">Reference proteome</keyword>
<accession>A0AAW0G7G4</accession>
<evidence type="ECO:0000313" key="3">
    <source>
        <dbReference type="Proteomes" id="UP001385951"/>
    </source>
</evidence>
<dbReference type="AlphaFoldDB" id="A0AAW0G7G4"/>
<sequence length="74" mass="8276">MNFELRPQPPVGRSTDTAVENSPTTTIKHIPNVQHLPPIDEGWKAWSYCVSGFVIEALSWGFASSYGIFQGWPQ</sequence>
<protein>
    <submittedName>
        <fullName evidence="2">Uncharacterized protein</fullName>
    </submittedName>
</protein>
<gene>
    <name evidence="2" type="ORF">QCA50_010449</name>
</gene>
<organism evidence="2 3">
    <name type="scientific">Cerrena zonata</name>
    <dbReference type="NCBI Taxonomy" id="2478898"/>
    <lineage>
        <taxon>Eukaryota</taxon>
        <taxon>Fungi</taxon>
        <taxon>Dikarya</taxon>
        <taxon>Basidiomycota</taxon>
        <taxon>Agaricomycotina</taxon>
        <taxon>Agaricomycetes</taxon>
        <taxon>Polyporales</taxon>
        <taxon>Cerrenaceae</taxon>
        <taxon>Cerrena</taxon>
    </lineage>
</organism>
<comment type="caution">
    <text evidence="2">The sequence shown here is derived from an EMBL/GenBank/DDBJ whole genome shotgun (WGS) entry which is preliminary data.</text>
</comment>
<dbReference type="EMBL" id="JASBNA010000017">
    <property type="protein sequence ID" value="KAK7686229.1"/>
    <property type="molecule type" value="Genomic_DNA"/>
</dbReference>
<evidence type="ECO:0000256" key="1">
    <source>
        <dbReference type="SAM" id="MobiDB-lite"/>
    </source>
</evidence>